<feature type="transmembrane region" description="Helical" evidence="9">
    <location>
        <begin position="188"/>
        <end position="214"/>
    </location>
</feature>
<dbReference type="Pfam" id="PF00999">
    <property type="entry name" value="Na_H_Exchanger"/>
    <property type="match status" value="1"/>
</dbReference>
<dbReference type="InterPro" id="IPR036721">
    <property type="entry name" value="RCK_C_sf"/>
</dbReference>
<organism evidence="11 12">
    <name type="scientific">Streptomyces viridochromogenes Tue57</name>
    <dbReference type="NCBI Taxonomy" id="1160705"/>
    <lineage>
        <taxon>Bacteria</taxon>
        <taxon>Bacillati</taxon>
        <taxon>Actinomycetota</taxon>
        <taxon>Actinomycetes</taxon>
        <taxon>Kitasatosporales</taxon>
        <taxon>Streptomycetaceae</taxon>
        <taxon>Streptomyces</taxon>
    </lineage>
</organism>
<feature type="transmembrane region" description="Helical" evidence="9">
    <location>
        <begin position="122"/>
        <end position="142"/>
    </location>
</feature>
<keyword evidence="5 9" id="KW-0812">Transmembrane</keyword>
<dbReference type="RefSeq" id="WP_004003156.1">
    <property type="nucleotide sequence ID" value="NZ_AMLP01000235.1"/>
</dbReference>
<evidence type="ECO:0000256" key="6">
    <source>
        <dbReference type="ARBA" id="ARBA00022989"/>
    </source>
</evidence>
<keyword evidence="4" id="KW-1003">Cell membrane</keyword>
<proteinExistence type="predicted"/>
<evidence type="ECO:0000313" key="12">
    <source>
        <dbReference type="Proteomes" id="UP000011205"/>
    </source>
</evidence>
<dbReference type="Gene3D" id="3.30.70.1450">
    <property type="entry name" value="Regulator of K+ conductance, C-terminal domain"/>
    <property type="match status" value="1"/>
</dbReference>
<evidence type="ECO:0000256" key="9">
    <source>
        <dbReference type="SAM" id="Phobius"/>
    </source>
</evidence>
<keyword evidence="3" id="KW-0050">Antiport</keyword>
<evidence type="ECO:0000256" key="8">
    <source>
        <dbReference type="ARBA" id="ARBA00023136"/>
    </source>
</evidence>
<dbReference type="InterPro" id="IPR038770">
    <property type="entry name" value="Na+/solute_symporter_sf"/>
</dbReference>
<keyword evidence="2" id="KW-0813">Transport</keyword>
<evidence type="ECO:0000256" key="7">
    <source>
        <dbReference type="ARBA" id="ARBA00023065"/>
    </source>
</evidence>
<dbReference type="PROSITE" id="PS51202">
    <property type="entry name" value="RCK_C"/>
    <property type="match status" value="1"/>
</dbReference>
<dbReference type="SUPFAM" id="SSF116726">
    <property type="entry name" value="TrkA C-terminal domain-like"/>
    <property type="match status" value="1"/>
</dbReference>
<dbReference type="InterPro" id="IPR006153">
    <property type="entry name" value="Cation/H_exchanger_TM"/>
</dbReference>
<dbReference type="GO" id="GO:0006813">
    <property type="term" value="P:potassium ion transport"/>
    <property type="evidence" value="ECO:0007669"/>
    <property type="project" value="InterPro"/>
</dbReference>
<name>L8P196_STRVR</name>
<evidence type="ECO:0000259" key="10">
    <source>
        <dbReference type="PROSITE" id="PS51202"/>
    </source>
</evidence>
<keyword evidence="6 9" id="KW-1133">Transmembrane helix</keyword>
<dbReference type="InterPro" id="IPR006037">
    <property type="entry name" value="RCK_C"/>
</dbReference>
<feature type="transmembrane region" description="Helical" evidence="9">
    <location>
        <begin position="38"/>
        <end position="59"/>
    </location>
</feature>
<feature type="transmembrane region" description="Helical" evidence="9">
    <location>
        <begin position="339"/>
        <end position="362"/>
    </location>
</feature>
<dbReference type="GO" id="GO:0015297">
    <property type="term" value="F:antiporter activity"/>
    <property type="evidence" value="ECO:0007669"/>
    <property type="project" value="UniProtKB-KW"/>
</dbReference>
<evidence type="ECO:0000256" key="5">
    <source>
        <dbReference type="ARBA" id="ARBA00022692"/>
    </source>
</evidence>
<dbReference type="Gene3D" id="1.20.1530.20">
    <property type="match status" value="1"/>
</dbReference>
<dbReference type="AlphaFoldDB" id="L8P196"/>
<protein>
    <submittedName>
        <fullName evidence="11">Putative Sodium/hydrogen exchanger</fullName>
    </submittedName>
</protein>
<feature type="transmembrane region" description="Helical" evidence="9">
    <location>
        <begin position="368"/>
        <end position="390"/>
    </location>
</feature>
<reference evidence="11 12" key="1">
    <citation type="journal article" date="2013" name="Genome Announc.">
        <title>Draft Genome Sequence of Streptomyces viridochromogenes Strain Tu57, Producer of Avilamycin.</title>
        <authorList>
            <person name="Gruning B.A."/>
            <person name="Erxleben A."/>
            <person name="Hahnlein A."/>
            <person name="Gunther S."/>
        </authorList>
    </citation>
    <scope>NUCLEOTIDE SEQUENCE [LARGE SCALE GENOMIC DNA]</scope>
    <source>
        <strain evidence="11 12">Tue57</strain>
    </source>
</reference>
<dbReference type="GO" id="GO:0005886">
    <property type="term" value="C:plasma membrane"/>
    <property type="evidence" value="ECO:0007669"/>
    <property type="project" value="UniProtKB-SubCell"/>
</dbReference>
<evidence type="ECO:0000256" key="4">
    <source>
        <dbReference type="ARBA" id="ARBA00022475"/>
    </source>
</evidence>
<accession>L8P196</accession>
<evidence type="ECO:0000256" key="1">
    <source>
        <dbReference type="ARBA" id="ARBA00004651"/>
    </source>
</evidence>
<feature type="transmembrane region" description="Helical" evidence="9">
    <location>
        <begin position="7"/>
        <end position="26"/>
    </location>
</feature>
<keyword evidence="8 9" id="KW-0472">Membrane</keyword>
<dbReference type="Pfam" id="PF02080">
    <property type="entry name" value="TrkA_C"/>
    <property type="match status" value="1"/>
</dbReference>
<dbReference type="GO" id="GO:0008324">
    <property type="term" value="F:monoatomic cation transmembrane transporter activity"/>
    <property type="evidence" value="ECO:0007669"/>
    <property type="project" value="InterPro"/>
</dbReference>
<feature type="transmembrane region" description="Helical" evidence="9">
    <location>
        <begin position="65"/>
        <end position="83"/>
    </location>
</feature>
<dbReference type="PANTHER" id="PTHR32507">
    <property type="entry name" value="NA(+)/H(+) ANTIPORTER 1"/>
    <property type="match status" value="1"/>
</dbReference>
<dbReference type="PANTHER" id="PTHR32507:SF7">
    <property type="entry name" value="K(+)_H(+) ANTIPORTER NHAP2"/>
    <property type="match status" value="1"/>
</dbReference>
<evidence type="ECO:0000256" key="2">
    <source>
        <dbReference type="ARBA" id="ARBA00022448"/>
    </source>
</evidence>
<keyword evidence="7" id="KW-0406">Ion transport</keyword>
<comment type="subcellular location">
    <subcellularLocation>
        <location evidence="1">Cell membrane</location>
        <topology evidence="1">Multi-pass membrane protein</topology>
    </subcellularLocation>
</comment>
<dbReference type="Proteomes" id="UP000011205">
    <property type="component" value="Unassembled WGS sequence"/>
</dbReference>
<gene>
    <name evidence="11" type="ORF">STVIR_7692</name>
</gene>
<dbReference type="PATRIC" id="fig|1160705.3.peg.7603"/>
<feature type="domain" description="RCK C-terminal" evidence="10">
    <location>
        <begin position="406"/>
        <end position="487"/>
    </location>
</feature>
<dbReference type="GO" id="GO:1902600">
    <property type="term" value="P:proton transmembrane transport"/>
    <property type="evidence" value="ECO:0007669"/>
    <property type="project" value="InterPro"/>
</dbReference>
<feature type="transmembrane region" description="Helical" evidence="9">
    <location>
        <begin position="234"/>
        <end position="260"/>
    </location>
</feature>
<feature type="transmembrane region" description="Helical" evidence="9">
    <location>
        <begin position="95"/>
        <end position="116"/>
    </location>
</feature>
<sequence>MTHELESFGWVLLITGAVVAAALVFHPVSERTRVPAPAFFLFAAIAVSELVPALPAIPIDAVQQLVTVALIFILLDGGASLGWRRLRPSLAAASWMGLAGTVVIAGATGALAHLFLDFPWHAALLLGIALAPTDPAAVFSALGRKEVRGRSGTLLNGEAGLNDPAGVALLAGVLELSGRTGSAAVGHVAVVFAVQLAVGTAVGLAGGLGLRWLLHRVSLPEGGLYSLAVLAGALAIYGVATVAHGSGFLAVFATGVLLAGRDLPFEREIGRFHGALASLGEIAAFTTLGLTVTLADFEGVETFVDGAVMAVVTLIVVRPVVMMLMLLPVSMRTGERVFLALTGLKGAVPILLGSFLVSGHAAHGRSTYAIVFVVVAVSILLQGTLIPWLARRCGIPLRVAPLRPWPLGVRFRSPPTGVRRYRVQPGAVAEGTRIAELGLPRDAWVALVIRGGALLPLSLDTRLRAEDEVVLVTDPQSEEPDRAAEEIFGAH</sequence>
<feature type="transmembrane region" description="Helical" evidence="9">
    <location>
        <begin position="307"/>
        <end position="327"/>
    </location>
</feature>
<evidence type="ECO:0000313" key="11">
    <source>
        <dbReference type="EMBL" id="ELS51341.1"/>
    </source>
</evidence>
<comment type="caution">
    <text evidence="11">The sequence shown here is derived from an EMBL/GenBank/DDBJ whole genome shotgun (WGS) entry which is preliminary data.</text>
</comment>
<dbReference type="EMBL" id="AMLP01000235">
    <property type="protein sequence ID" value="ELS51341.1"/>
    <property type="molecule type" value="Genomic_DNA"/>
</dbReference>
<evidence type="ECO:0000256" key="3">
    <source>
        <dbReference type="ARBA" id="ARBA00022449"/>
    </source>
</evidence>
<feature type="transmembrane region" description="Helical" evidence="9">
    <location>
        <begin position="272"/>
        <end position="295"/>
    </location>
</feature>